<evidence type="ECO:0000256" key="5">
    <source>
        <dbReference type="SAM" id="SignalP"/>
    </source>
</evidence>
<dbReference type="Gene3D" id="2.160.20.10">
    <property type="entry name" value="Single-stranded right-handed beta-helix, Pectin lyase-like"/>
    <property type="match status" value="1"/>
</dbReference>
<keyword evidence="5" id="KW-0732">Signal</keyword>
<evidence type="ECO:0000256" key="2">
    <source>
        <dbReference type="ARBA" id="ARBA00022801"/>
    </source>
</evidence>
<feature type="chain" id="PRO_5046827209" evidence="5">
    <location>
        <begin position="27"/>
        <end position="503"/>
    </location>
</feature>
<dbReference type="RefSeq" id="WP_330795302.1">
    <property type="nucleotide sequence ID" value="NZ_JAZEWV010000009.1"/>
</dbReference>
<evidence type="ECO:0000256" key="1">
    <source>
        <dbReference type="ARBA" id="ARBA00008834"/>
    </source>
</evidence>
<accession>A0ABU7PCZ5</accession>
<dbReference type="InterPro" id="IPR051801">
    <property type="entry name" value="GH28_Enzymes"/>
</dbReference>
<keyword evidence="7" id="KW-1185">Reference proteome</keyword>
<dbReference type="EMBL" id="JAZEWV010000009">
    <property type="protein sequence ID" value="MEE4543147.1"/>
    <property type="molecule type" value="Genomic_DNA"/>
</dbReference>
<dbReference type="Proteomes" id="UP001344658">
    <property type="component" value="Unassembled WGS sequence"/>
</dbReference>
<dbReference type="InterPro" id="IPR000743">
    <property type="entry name" value="Glyco_hydro_28"/>
</dbReference>
<dbReference type="GO" id="GO:0016787">
    <property type="term" value="F:hydrolase activity"/>
    <property type="evidence" value="ECO:0007669"/>
    <property type="project" value="UniProtKB-KW"/>
</dbReference>
<dbReference type="InterPro" id="IPR011050">
    <property type="entry name" value="Pectin_lyase_fold/virulence"/>
</dbReference>
<dbReference type="InterPro" id="IPR012334">
    <property type="entry name" value="Pectin_lyas_fold"/>
</dbReference>
<reference evidence="6 7" key="1">
    <citation type="submission" date="2023-12" db="EMBL/GenBank/DDBJ databases">
        <title>Streptomyces sp. V4-01.</title>
        <authorList>
            <person name="Somphong A."/>
            <person name="Phongsopitanun W."/>
        </authorList>
    </citation>
    <scope>NUCLEOTIDE SEQUENCE [LARGE SCALE GENOMIC DNA]</scope>
    <source>
        <strain evidence="6 7">V4-01</strain>
    </source>
</reference>
<evidence type="ECO:0000313" key="7">
    <source>
        <dbReference type="Proteomes" id="UP001344658"/>
    </source>
</evidence>
<sequence length="503" mass="52290">MRRTTTLVGVVVAVVIGLFWSTAAHAGAPLPRAAAAAVFNVKDYGAVGDGHVNDSPAIQKAITAANAAGGGIVEFPAGSFKSKNTVHLKSNVTIQLDAGSTVMGSTADTYDAAEPNPYDAYQDYGHSHFHDAMFYGDNLTDIGFTGSGTIDGMGYLTASVDPGAGQADKIISLTRCHHLTLSGITLRRGGHFAALVNDCDHVVSDHLTIDTASDRDGWNIISTTDVTVTHANISANDDALVFKSDYALGAKLPSGHVTVTDSTLSAKCCNALMFGSETCGDFTDYQFQGITINGANKSGLGMVSMDGANISDVHYRDITMTNVHSPIFQKIGTRKRCGGNPGVGHISDVTYDGITATGNSPGVTPTLWGESGGNHITGVTFTHVDITVPGGSSALSPAVPSNDAISYNPTSIGTRPSYGWYLHNADSIHFVDSSVRFAANDNRPAVIANGDSTVTLDHFTAQRGSGSSYDLGFQAVAGYCATSSTDTAGGALRVNTTNSTQRC</sequence>
<dbReference type="Pfam" id="PF00295">
    <property type="entry name" value="Glyco_hydro_28"/>
    <property type="match status" value="1"/>
</dbReference>
<comment type="caution">
    <text evidence="6">The sequence shown here is derived from an EMBL/GenBank/DDBJ whole genome shotgun (WGS) entry which is preliminary data.</text>
</comment>
<dbReference type="SUPFAM" id="SSF51126">
    <property type="entry name" value="Pectin lyase-like"/>
    <property type="match status" value="1"/>
</dbReference>
<proteinExistence type="inferred from homology"/>
<feature type="signal peptide" evidence="5">
    <location>
        <begin position="1"/>
        <end position="26"/>
    </location>
</feature>
<dbReference type="PANTHER" id="PTHR31339:SF9">
    <property type="entry name" value="PLASMIN AND FIBRONECTIN-BINDING PROTEIN A"/>
    <property type="match status" value="1"/>
</dbReference>
<evidence type="ECO:0000313" key="6">
    <source>
        <dbReference type="EMBL" id="MEE4543147.1"/>
    </source>
</evidence>
<organism evidence="6 7">
    <name type="scientific">Actinacidiphila polyblastidii</name>
    <dbReference type="NCBI Taxonomy" id="3110430"/>
    <lineage>
        <taxon>Bacteria</taxon>
        <taxon>Bacillati</taxon>
        <taxon>Actinomycetota</taxon>
        <taxon>Actinomycetes</taxon>
        <taxon>Kitasatosporales</taxon>
        <taxon>Streptomycetaceae</taxon>
        <taxon>Actinacidiphila</taxon>
    </lineage>
</organism>
<protein>
    <submittedName>
        <fullName evidence="6">Glycosyl hydrolase family 28 protein</fullName>
    </submittedName>
</protein>
<keyword evidence="2 4" id="KW-0378">Hydrolase</keyword>
<evidence type="ECO:0000256" key="3">
    <source>
        <dbReference type="ARBA" id="ARBA00023295"/>
    </source>
</evidence>
<name>A0ABU7PCZ5_9ACTN</name>
<keyword evidence="3 4" id="KW-0326">Glycosidase</keyword>
<gene>
    <name evidence="6" type="ORF">V2S66_14360</name>
</gene>
<comment type="similarity">
    <text evidence="1 4">Belongs to the glycosyl hydrolase 28 family.</text>
</comment>
<evidence type="ECO:0000256" key="4">
    <source>
        <dbReference type="RuleBase" id="RU361169"/>
    </source>
</evidence>
<dbReference type="PANTHER" id="PTHR31339">
    <property type="entry name" value="PECTIN LYASE-RELATED"/>
    <property type="match status" value="1"/>
</dbReference>